<accession>A0AAW0G5A5</accession>
<feature type="active site" description="Nucleophile" evidence="4">
    <location>
        <position position="436"/>
    </location>
</feature>
<protein>
    <recommendedName>
        <fullName evidence="5">PNPLA domain-containing protein</fullName>
    </recommendedName>
</protein>
<feature type="short sequence motif" description="GXGXXG" evidence="4">
    <location>
        <begin position="395"/>
        <end position="400"/>
    </location>
</feature>
<reference evidence="6 7" key="1">
    <citation type="submission" date="2022-09" db="EMBL/GenBank/DDBJ databases">
        <authorList>
            <person name="Palmer J.M."/>
        </authorList>
    </citation>
    <scope>NUCLEOTIDE SEQUENCE [LARGE SCALE GENOMIC DNA]</scope>
    <source>
        <strain evidence="6 7">DSM 7382</strain>
    </source>
</reference>
<gene>
    <name evidence="6" type="ORF">QCA50_008203</name>
</gene>
<dbReference type="GO" id="GO:0019369">
    <property type="term" value="P:arachidonate metabolic process"/>
    <property type="evidence" value="ECO:0007669"/>
    <property type="project" value="TreeGrafter"/>
</dbReference>
<dbReference type="InterPro" id="IPR016035">
    <property type="entry name" value="Acyl_Trfase/lysoPLipase"/>
</dbReference>
<dbReference type="AlphaFoldDB" id="A0AAW0G5A5"/>
<dbReference type="SUPFAM" id="SSF52151">
    <property type="entry name" value="FabD/lysophospholipase-like"/>
    <property type="match status" value="1"/>
</dbReference>
<dbReference type="Pfam" id="PF01734">
    <property type="entry name" value="Patatin"/>
    <property type="match status" value="1"/>
</dbReference>
<feature type="active site" description="Proton acceptor" evidence="4">
    <location>
        <position position="571"/>
    </location>
</feature>
<evidence type="ECO:0000313" key="6">
    <source>
        <dbReference type="EMBL" id="KAK7688665.1"/>
    </source>
</evidence>
<comment type="caution">
    <text evidence="6">The sequence shown here is derived from an EMBL/GenBank/DDBJ whole genome shotgun (WGS) entry which is preliminary data.</text>
</comment>
<sequence length="722" mass="79963">MPIVKDLASSNTSCFVAAKRPDVVSQLWFKTEPLDHTFCYRALQLQLITQSRDQGYADDTSAGSWSWFEIAVHENATSDVPKLEDDKQLVWRSHCNNLALSDTTQHFGMLFDRRHELLNSIEVGNVLAVRVCARFPGWRNEAETGKLVVKLLTEDTFIPNPWSLSSTESLGIYTVTSSQECHVISQTHELASKIWFATPPLDETVISKIEELQLFTRAHNQLLTNAVESGSWTWFDIVVLSTPESTTPKVKNGRSLEWQSHTTVVGQVEDTYQAGSKFDRNHELLGLLEVGDIVAVRVCAQFEGRKHLAHEARLTVRISTEGPAPVTLENDIDWEAIVKNQEKFKEVLALYLNRATPEGAPPAYSAEGYQVTAPLRADSTHGAGEAPLKLLSLDGGGVRGISSLQILYAIEKAMFKLTGDANTKPCEYFDMIAGTSTGGLIAIMLGRLKMSISACIEAYHRVASRIFGKKGWNGYYDPKVLEVVVKELVRDCLHDENATMMGVEEDKCKVFVVACQANNLSNATATHIRSYVNKEVGDSFTNWSIWEAARATSAAPTFFPSISVNGVEYIDGGMGFNNPVILLYSEAGLVFGRARPIECLVTIGTGMSPDVKIDGKPSATSYILPHAAEALKVLGAASIYLLTNGELAHLGFQHLLLIPDDAYYRFNFGEKNPDGSWKAPMQMDNWEGMHELERKTQDYLLKESEAERVNRCAKRIATSVKV</sequence>
<name>A0AAW0G5A5_9APHY</name>
<evidence type="ECO:0000313" key="7">
    <source>
        <dbReference type="Proteomes" id="UP001385951"/>
    </source>
</evidence>
<evidence type="ECO:0000256" key="4">
    <source>
        <dbReference type="PROSITE-ProRule" id="PRU01161"/>
    </source>
</evidence>
<evidence type="ECO:0000256" key="1">
    <source>
        <dbReference type="ARBA" id="ARBA00022801"/>
    </source>
</evidence>
<dbReference type="GO" id="GO:0016042">
    <property type="term" value="P:lipid catabolic process"/>
    <property type="evidence" value="ECO:0007669"/>
    <property type="project" value="UniProtKB-UniRule"/>
</dbReference>
<evidence type="ECO:0000256" key="2">
    <source>
        <dbReference type="ARBA" id="ARBA00022963"/>
    </source>
</evidence>
<dbReference type="PANTHER" id="PTHR24185:SF1">
    <property type="entry name" value="CALCIUM-INDEPENDENT PHOSPHOLIPASE A2-GAMMA"/>
    <property type="match status" value="1"/>
</dbReference>
<keyword evidence="1 4" id="KW-0378">Hydrolase</keyword>
<dbReference type="PANTHER" id="PTHR24185">
    <property type="entry name" value="CALCIUM-INDEPENDENT PHOSPHOLIPASE A2-GAMMA"/>
    <property type="match status" value="1"/>
</dbReference>
<dbReference type="Gene3D" id="3.40.1090.10">
    <property type="entry name" value="Cytosolic phospholipase A2 catalytic domain"/>
    <property type="match status" value="1"/>
</dbReference>
<dbReference type="PROSITE" id="PS51635">
    <property type="entry name" value="PNPLA"/>
    <property type="match status" value="1"/>
</dbReference>
<dbReference type="EMBL" id="JASBNA010000010">
    <property type="protein sequence ID" value="KAK7688665.1"/>
    <property type="molecule type" value="Genomic_DNA"/>
</dbReference>
<dbReference type="GO" id="GO:0016020">
    <property type="term" value="C:membrane"/>
    <property type="evidence" value="ECO:0007669"/>
    <property type="project" value="TreeGrafter"/>
</dbReference>
<organism evidence="6 7">
    <name type="scientific">Cerrena zonata</name>
    <dbReference type="NCBI Taxonomy" id="2478898"/>
    <lineage>
        <taxon>Eukaryota</taxon>
        <taxon>Fungi</taxon>
        <taxon>Dikarya</taxon>
        <taxon>Basidiomycota</taxon>
        <taxon>Agaricomycotina</taxon>
        <taxon>Agaricomycetes</taxon>
        <taxon>Polyporales</taxon>
        <taxon>Cerrenaceae</taxon>
        <taxon>Cerrena</taxon>
    </lineage>
</organism>
<keyword evidence="2 4" id="KW-0442">Lipid degradation</keyword>
<feature type="short sequence motif" description="GXSXG" evidence="4">
    <location>
        <begin position="434"/>
        <end position="438"/>
    </location>
</feature>
<dbReference type="GO" id="GO:0047499">
    <property type="term" value="F:calcium-independent phospholipase A2 activity"/>
    <property type="evidence" value="ECO:0007669"/>
    <property type="project" value="TreeGrafter"/>
</dbReference>
<dbReference type="Proteomes" id="UP001385951">
    <property type="component" value="Unassembled WGS sequence"/>
</dbReference>
<proteinExistence type="predicted"/>
<feature type="short sequence motif" description="DGA/G" evidence="4">
    <location>
        <begin position="571"/>
        <end position="573"/>
    </location>
</feature>
<dbReference type="InterPro" id="IPR002641">
    <property type="entry name" value="PNPLA_dom"/>
</dbReference>
<dbReference type="GO" id="GO:0046486">
    <property type="term" value="P:glycerolipid metabolic process"/>
    <property type="evidence" value="ECO:0007669"/>
    <property type="project" value="UniProtKB-ARBA"/>
</dbReference>
<evidence type="ECO:0000259" key="5">
    <source>
        <dbReference type="PROSITE" id="PS51635"/>
    </source>
</evidence>
<keyword evidence="7" id="KW-1185">Reference proteome</keyword>
<dbReference type="CDD" id="cd07216">
    <property type="entry name" value="Pat17_PNPLA8_PNPLA9_like3"/>
    <property type="match status" value="1"/>
</dbReference>
<evidence type="ECO:0000256" key="3">
    <source>
        <dbReference type="ARBA" id="ARBA00023098"/>
    </source>
</evidence>
<feature type="domain" description="PNPLA" evidence="5">
    <location>
        <begin position="391"/>
        <end position="584"/>
    </location>
</feature>
<keyword evidence="3 4" id="KW-0443">Lipid metabolism</keyword>